<name>A0A0K6GBQ6_9AGAM</name>
<dbReference type="Proteomes" id="UP000044841">
    <property type="component" value="Unassembled WGS sequence"/>
</dbReference>
<organism evidence="2 3">
    <name type="scientific">Rhizoctonia solani</name>
    <dbReference type="NCBI Taxonomy" id="456999"/>
    <lineage>
        <taxon>Eukaryota</taxon>
        <taxon>Fungi</taxon>
        <taxon>Dikarya</taxon>
        <taxon>Basidiomycota</taxon>
        <taxon>Agaricomycotina</taxon>
        <taxon>Agaricomycetes</taxon>
        <taxon>Cantharellales</taxon>
        <taxon>Ceratobasidiaceae</taxon>
        <taxon>Rhizoctonia</taxon>
    </lineage>
</organism>
<protein>
    <recommendedName>
        <fullName evidence="1">DRBM domain-containing protein</fullName>
    </recommendedName>
</protein>
<proteinExistence type="predicted"/>
<keyword evidence="3" id="KW-1185">Reference proteome</keyword>
<dbReference type="EMBL" id="CYGV01001622">
    <property type="protein sequence ID" value="CUA76032.1"/>
    <property type="molecule type" value="Genomic_DNA"/>
</dbReference>
<dbReference type="Pfam" id="PF00035">
    <property type="entry name" value="dsrm"/>
    <property type="match status" value="1"/>
</dbReference>
<dbReference type="InterPro" id="IPR014720">
    <property type="entry name" value="dsRBD_dom"/>
</dbReference>
<evidence type="ECO:0000259" key="1">
    <source>
        <dbReference type="Pfam" id="PF00035"/>
    </source>
</evidence>
<dbReference type="CDD" id="cd00048">
    <property type="entry name" value="DSRM_SF"/>
    <property type="match status" value="1"/>
</dbReference>
<reference evidence="2 3" key="1">
    <citation type="submission" date="2015-07" db="EMBL/GenBank/DDBJ databases">
        <authorList>
            <person name="Noorani M."/>
        </authorList>
    </citation>
    <scope>NUCLEOTIDE SEQUENCE [LARGE SCALE GENOMIC DNA]</scope>
    <source>
        <strain evidence="2">BBA 69670</strain>
    </source>
</reference>
<feature type="domain" description="DRBM" evidence="1">
    <location>
        <begin position="21"/>
        <end position="73"/>
    </location>
</feature>
<gene>
    <name evidence="2" type="ORF">RSOLAG22IIIB_02039</name>
</gene>
<sequence length="85" mass="9862">MVRRYILNQAGESVDTFPWVQAFEAWAQRTRTTYNWSHAEHSNTSARWSATATFETHRITGYGQNKKQAERDAVIKIEKAGILYI</sequence>
<dbReference type="AlphaFoldDB" id="A0A0K6GBQ6"/>
<evidence type="ECO:0000313" key="2">
    <source>
        <dbReference type="EMBL" id="CUA76032.1"/>
    </source>
</evidence>
<accession>A0A0K6GBQ6</accession>
<evidence type="ECO:0000313" key="3">
    <source>
        <dbReference type="Proteomes" id="UP000044841"/>
    </source>
</evidence>
<dbReference type="SUPFAM" id="SSF54768">
    <property type="entry name" value="dsRNA-binding domain-like"/>
    <property type="match status" value="1"/>
</dbReference>